<dbReference type="PANTHER" id="PTHR13462">
    <property type="entry name" value="CALCIUM UNIPORTER PROTEIN, MITOCHONDRIAL"/>
    <property type="match status" value="1"/>
</dbReference>
<evidence type="ECO:0000256" key="6">
    <source>
        <dbReference type="ARBA" id="ARBA00022692"/>
    </source>
</evidence>
<dbReference type="Pfam" id="PF04678">
    <property type="entry name" value="MCU"/>
    <property type="match status" value="1"/>
</dbReference>
<evidence type="ECO:0000256" key="2">
    <source>
        <dbReference type="ARBA" id="ARBA00005653"/>
    </source>
</evidence>
<feature type="transmembrane region" description="Helical" evidence="15">
    <location>
        <begin position="191"/>
        <end position="209"/>
    </location>
</feature>
<keyword evidence="4 15" id="KW-0109">Calcium transport</keyword>
<evidence type="ECO:0000256" key="4">
    <source>
        <dbReference type="ARBA" id="ARBA00022568"/>
    </source>
</evidence>
<comment type="subcellular location">
    <subcellularLocation>
        <location evidence="1 15">Mitochondrion inner membrane</location>
        <topology evidence="1 15">Multi-pass membrane protein</topology>
    </subcellularLocation>
</comment>
<dbReference type="GO" id="GO:0036444">
    <property type="term" value="P:calcium import into the mitochondrion"/>
    <property type="evidence" value="ECO:0007669"/>
    <property type="project" value="UniProtKB-ARBA"/>
</dbReference>
<comment type="function">
    <text evidence="15">Mitochondrial inner membrane calcium uniporter that mediates calcium uptake into mitochondria. Mitochondrial calcium homeostasis plays key roles in cellular physiology and regulates cell bioenergetics, cytoplasmic calcium signals and activation of cell death pathways.</text>
</comment>
<keyword evidence="8 15" id="KW-0106">Calcium</keyword>
<dbReference type="Proteomes" id="UP001558652">
    <property type="component" value="Unassembled WGS sequence"/>
</dbReference>
<proteinExistence type="inferred from homology"/>
<evidence type="ECO:0000256" key="15">
    <source>
        <dbReference type="RuleBase" id="RU367035"/>
    </source>
</evidence>
<evidence type="ECO:0000256" key="8">
    <source>
        <dbReference type="ARBA" id="ARBA00022837"/>
    </source>
</evidence>
<evidence type="ECO:0000256" key="10">
    <source>
        <dbReference type="ARBA" id="ARBA00023065"/>
    </source>
</evidence>
<gene>
    <name evidence="17" type="ORF">AAG570_008661</name>
</gene>
<evidence type="ECO:0000313" key="18">
    <source>
        <dbReference type="Proteomes" id="UP001558652"/>
    </source>
</evidence>
<keyword evidence="3 15" id="KW-0813">Transport</keyword>
<dbReference type="EMBL" id="JBFDAA010000003">
    <property type="protein sequence ID" value="KAL1138598.1"/>
    <property type="molecule type" value="Genomic_DNA"/>
</dbReference>
<keyword evidence="13 15" id="KW-0407">Ion channel</keyword>
<keyword evidence="11 15" id="KW-0496">Mitochondrion</keyword>
<evidence type="ECO:0000259" key="16">
    <source>
        <dbReference type="Pfam" id="PF04678"/>
    </source>
</evidence>
<keyword evidence="12 15" id="KW-0472">Membrane</keyword>
<keyword evidence="18" id="KW-1185">Reference proteome</keyword>
<evidence type="ECO:0000256" key="5">
    <source>
        <dbReference type="ARBA" id="ARBA00022673"/>
    </source>
</evidence>
<comment type="catalytic activity">
    <reaction evidence="14">
        <text>Ca(2+)(in) = Ca(2+)(out)</text>
        <dbReference type="Rhea" id="RHEA:29671"/>
        <dbReference type="ChEBI" id="CHEBI:29108"/>
    </reaction>
</comment>
<evidence type="ECO:0000256" key="7">
    <source>
        <dbReference type="ARBA" id="ARBA00022792"/>
    </source>
</evidence>
<evidence type="ECO:0000256" key="1">
    <source>
        <dbReference type="ARBA" id="ARBA00004448"/>
    </source>
</evidence>
<comment type="caution">
    <text evidence="17">The sequence shown here is derived from an EMBL/GenBank/DDBJ whole genome shotgun (WGS) entry which is preliminary data.</text>
</comment>
<keyword evidence="6 15" id="KW-0812">Transmembrane</keyword>
<dbReference type="GO" id="GO:0005262">
    <property type="term" value="F:calcium channel activity"/>
    <property type="evidence" value="ECO:0007669"/>
    <property type="project" value="UniProtKB-UniRule"/>
</dbReference>
<evidence type="ECO:0000256" key="3">
    <source>
        <dbReference type="ARBA" id="ARBA00022448"/>
    </source>
</evidence>
<evidence type="ECO:0000256" key="13">
    <source>
        <dbReference type="ARBA" id="ARBA00023303"/>
    </source>
</evidence>
<evidence type="ECO:0000256" key="14">
    <source>
        <dbReference type="ARBA" id="ARBA00036634"/>
    </source>
</evidence>
<reference evidence="17 18" key="1">
    <citation type="submission" date="2024-07" db="EMBL/GenBank/DDBJ databases">
        <title>Chromosome-level genome assembly of the water stick insect Ranatra chinensis (Heteroptera: Nepidae).</title>
        <authorList>
            <person name="Liu X."/>
        </authorList>
    </citation>
    <scope>NUCLEOTIDE SEQUENCE [LARGE SCALE GENOMIC DNA]</scope>
    <source>
        <strain evidence="17">Cailab_2021Rc</strain>
        <tissue evidence="17">Muscle</tissue>
    </source>
</reference>
<keyword evidence="9 15" id="KW-1133">Transmembrane helix</keyword>
<dbReference type="AlphaFoldDB" id="A0ABD0Z8N0"/>
<feature type="domain" description="Calcium uniporter protein C-terminal" evidence="16">
    <location>
        <begin position="42"/>
        <end position="245"/>
    </location>
</feature>
<dbReference type="InterPro" id="IPR039055">
    <property type="entry name" value="MCU_fam"/>
</dbReference>
<dbReference type="GO" id="GO:0005743">
    <property type="term" value="C:mitochondrial inner membrane"/>
    <property type="evidence" value="ECO:0007669"/>
    <property type="project" value="UniProtKB-SubCell"/>
</dbReference>
<comment type="domain">
    <text evidence="15">The selectivity filter, in which calcium ions are arranged in single file, is composed of two acidic rings separated by one helical turn along the central axis of the channel pore.</text>
</comment>
<comment type="similarity">
    <text evidence="2 15">Belongs to the MCU (TC 1.A.77) family.</text>
</comment>
<feature type="non-terminal residue" evidence="17">
    <location>
        <position position="1"/>
    </location>
</feature>
<name>A0ABD0Z8N0_9HEMI</name>
<keyword evidence="10 15" id="KW-0406">Ion transport</keyword>
<keyword evidence="5 15" id="KW-0107">Calcium channel</keyword>
<sequence>VEYKRGLPQVCIPLPTTQRECLFTLRPITNTVGDFLTMIQTEDKAVSTVSISTLDDIRIASSNTIESLMEDDFKLVVNEKVFYVKIPEKEKEAKEKELERLSDIRTLVNQLYVSLNVEEYVVQKEREILEHLEQLKIELEPMEKKKDELDAVAVRRTTSLTWIGLGLMSVQFGILARLTWWEYSWDIMEPVTYFVTYGTAMAAYAYFVLTKQEYLLPDVRDRQHLITVHKRASKIGLDLNHYNRLKESIAQLESDLSRLRDPINPYVPLKGDFSHLKVHVAKHSTPLERTKDNIMSLFNSLRKK</sequence>
<dbReference type="GO" id="GO:0015292">
    <property type="term" value="F:uniporter activity"/>
    <property type="evidence" value="ECO:0007669"/>
    <property type="project" value="UniProtKB-UniRule"/>
</dbReference>
<organism evidence="17 18">
    <name type="scientific">Ranatra chinensis</name>
    <dbReference type="NCBI Taxonomy" id="642074"/>
    <lineage>
        <taxon>Eukaryota</taxon>
        <taxon>Metazoa</taxon>
        <taxon>Ecdysozoa</taxon>
        <taxon>Arthropoda</taxon>
        <taxon>Hexapoda</taxon>
        <taxon>Insecta</taxon>
        <taxon>Pterygota</taxon>
        <taxon>Neoptera</taxon>
        <taxon>Paraneoptera</taxon>
        <taxon>Hemiptera</taxon>
        <taxon>Heteroptera</taxon>
        <taxon>Panheteroptera</taxon>
        <taxon>Nepomorpha</taxon>
        <taxon>Nepidae</taxon>
        <taxon>Ranatrinae</taxon>
        <taxon>Ranatra</taxon>
    </lineage>
</organism>
<feature type="transmembrane region" description="Helical" evidence="15">
    <location>
        <begin position="160"/>
        <end position="179"/>
    </location>
</feature>
<dbReference type="GO" id="GO:0051560">
    <property type="term" value="P:mitochondrial calcium ion homeostasis"/>
    <property type="evidence" value="ECO:0007669"/>
    <property type="project" value="UniProtKB-UniRule"/>
</dbReference>
<dbReference type="PANTHER" id="PTHR13462:SF10">
    <property type="entry name" value="CALCIUM UNIPORTER PROTEIN, MITOCHONDRIAL"/>
    <property type="match status" value="1"/>
</dbReference>
<keyword evidence="7 15" id="KW-0999">Mitochondrion inner membrane</keyword>
<evidence type="ECO:0000256" key="11">
    <source>
        <dbReference type="ARBA" id="ARBA00023128"/>
    </source>
</evidence>
<evidence type="ECO:0000313" key="17">
    <source>
        <dbReference type="EMBL" id="KAL1138598.1"/>
    </source>
</evidence>
<evidence type="ECO:0000256" key="12">
    <source>
        <dbReference type="ARBA" id="ARBA00023136"/>
    </source>
</evidence>
<protein>
    <recommendedName>
        <fullName evidence="15">Calcium uniporter protein</fullName>
    </recommendedName>
</protein>
<dbReference type="InterPro" id="IPR006769">
    <property type="entry name" value="MCU_C"/>
</dbReference>
<accession>A0ABD0Z8N0</accession>
<evidence type="ECO:0000256" key="9">
    <source>
        <dbReference type="ARBA" id="ARBA00022989"/>
    </source>
</evidence>